<evidence type="ECO:0000256" key="5">
    <source>
        <dbReference type="PROSITE-ProRule" id="PRU00644"/>
    </source>
</evidence>
<evidence type="ECO:0000256" key="1">
    <source>
        <dbReference type="ARBA" id="ARBA00004177"/>
    </source>
</evidence>
<organism evidence="7 8">
    <name type="scientific">Phycomyces blakesleeanus</name>
    <dbReference type="NCBI Taxonomy" id="4837"/>
    <lineage>
        <taxon>Eukaryota</taxon>
        <taxon>Fungi</taxon>
        <taxon>Fungi incertae sedis</taxon>
        <taxon>Mucoromycota</taxon>
        <taxon>Mucoromycotina</taxon>
        <taxon>Mucoromycetes</taxon>
        <taxon>Mucorales</taxon>
        <taxon>Phycomycetaceae</taxon>
        <taxon>Phycomyces</taxon>
    </lineage>
</organism>
<dbReference type="InterPro" id="IPR017916">
    <property type="entry name" value="SB_dom"/>
</dbReference>
<comment type="caution">
    <text evidence="7">The sequence shown here is derived from an EMBL/GenBank/DDBJ whole genome shotgun (WGS) entry which is preliminary data.</text>
</comment>
<dbReference type="SUPFAM" id="SSF140111">
    <property type="entry name" value="Endosomal sorting complex assembly domain"/>
    <property type="match status" value="1"/>
</dbReference>
<keyword evidence="8" id="KW-1185">Reference proteome</keyword>
<evidence type="ECO:0000256" key="2">
    <source>
        <dbReference type="ARBA" id="ARBA00022448"/>
    </source>
</evidence>
<dbReference type="InterPro" id="IPR037202">
    <property type="entry name" value="ESCRT_assembly_dom"/>
</dbReference>
<evidence type="ECO:0000256" key="3">
    <source>
        <dbReference type="ARBA" id="ARBA00022753"/>
    </source>
</evidence>
<keyword evidence="4 5" id="KW-0653">Protein transport</keyword>
<evidence type="ECO:0000313" key="8">
    <source>
        <dbReference type="Proteomes" id="UP001448207"/>
    </source>
</evidence>
<keyword evidence="2 5" id="KW-0813">Transport</keyword>
<dbReference type="PROSITE" id="PS51312">
    <property type="entry name" value="SB"/>
    <property type="match status" value="1"/>
</dbReference>
<dbReference type="Pfam" id="PF09454">
    <property type="entry name" value="Vps23_core"/>
    <property type="match status" value="1"/>
</dbReference>
<evidence type="ECO:0000259" key="6">
    <source>
        <dbReference type="PROSITE" id="PS51312"/>
    </source>
</evidence>
<evidence type="ECO:0000313" key="7">
    <source>
        <dbReference type="EMBL" id="KAL0076313.1"/>
    </source>
</evidence>
<feature type="domain" description="SB" evidence="6">
    <location>
        <begin position="46"/>
        <end position="107"/>
    </location>
</feature>
<evidence type="ECO:0000256" key="4">
    <source>
        <dbReference type="ARBA" id="ARBA00022927"/>
    </source>
</evidence>
<accession>A0ABR3ALK6</accession>
<dbReference type="PANTHER" id="PTHR23306">
    <property type="entry name" value="TUMOR SUSCEPTIBILITY GENE 101 PROTEIN-RELATED"/>
    <property type="match status" value="1"/>
</dbReference>
<gene>
    <name evidence="7" type="ORF">J3Q64DRAFT_1362118</name>
</gene>
<dbReference type="Proteomes" id="UP001448207">
    <property type="component" value="Unassembled WGS sequence"/>
</dbReference>
<sequence length="107" mass="12178">MLLDIRERLKNNIRVISTKTVELDEAISTANTMPDVSMDESIYGTTVVYNQMFDLVADDNAVVDTIYYLSKALNSECIDLATFMKCTRSLAREQFMKRALLKKITEA</sequence>
<dbReference type="PANTHER" id="PTHR23306:SF3">
    <property type="entry name" value="TUMOR SUPPRESSOR PROTEIN 101"/>
    <property type="match status" value="1"/>
</dbReference>
<proteinExistence type="predicted"/>
<dbReference type="InterPro" id="IPR052070">
    <property type="entry name" value="ESCRT-I_UEV_domain"/>
</dbReference>
<protein>
    <submittedName>
        <fullName evidence="7">Vps23 core domain-containing protein</fullName>
    </submittedName>
</protein>
<dbReference type="EMBL" id="JBCLYO010000032">
    <property type="protein sequence ID" value="KAL0076313.1"/>
    <property type="molecule type" value="Genomic_DNA"/>
</dbReference>
<name>A0ABR3ALK6_PHYBL</name>
<reference evidence="7 8" key="1">
    <citation type="submission" date="2024-04" db="EMBL/GenBank/DDBJ databases">
        <title>Symmetric and asymmetric DNA N6-adenine methylation regulates different biological responses in Mucorales.</title>
        <authorList>
            <consortium name="Lawrence Berkeley National Laboratory"/>
            <person name="Lax C."/>
            <person name="Mondo S.J."/>
            <person name="Osorio-Concepcion M."/>
            <person name="Muszewska A."/>
            <person name="Corrochano-Luque M."/>
            <person name="Gutierrez G."/>
            <person name="Riley R."/>
            <person name="Lipzen A."/>
            <person name="Guo J."/>
            <person name="Hundley H."/>
            <person name="Amirebrahimi M."/>
            <person name="Ng V."/>
            <person name="Lorenzo-Gutierrez D."/>
            <person name="Binder U."/>
            <person name="Yang J."/>
            <person name="Song Y."/>
            <person name="Canovas D."/>
            <person name="Navarro E."/>
            <person name="Freitag M."/>
            <person name="Gabaldon T."/>
            <person name="Grigoriev I.V."/>
            <person name="Corrochano L.M."/>
            <person name="Nicolas F.E."/>
            <person name="Garre V."/>
        </authorList>
    </citation>
    <scope>NUCLEOTIDE SEQUENCE [LARGE SCALE GENOMIC DNA]</scope>
    <source>
        <strain evidence="7 8">L51</strain>
    </source>
</reference>
<dbReference type="Gene3D" id="6.10.140.820">
    <property type="match status" value="1"/>
</dbReference>
<keyword evidence="3" id="KW-0967">Endosome</keyword>
<comment type="subcellular location">
    <subcellularLocation>
        <location evidence="1">Endosome</location>
    </subcellularLocation>
</comment>